<keyword evidence="3" id="KW-1185">Reference proteome</keyword>
<accession>A0AAV9MXK9</accession>
<name>A0AAV9MXK9_9EURO</name>
<feature type="compositionally biased region" description="Low complexity" evidence="1">
    <location>
        <begin position="251"/>
        <end position="260"/>
    </location>
</feature>
<protein>
    <submittedName>
        <fullName evidence="2">Uncharacterized protein</fullName>
    </submittedName>
</protein>
<sequence>MSLISVLGFRPSSSSGSSESTHWAILISPHPPSTKPQKSKSRFFHPKITTTEQQSDSALFDMNKHQLRQQQFPIPLKEAPNSTESTTSRSSETPPEAVTVTTLDADTSHPLQLTLKINASILAQTPQRLIPRLSERLYHTPTYGSEDDWLRAALSLMHDILLEPGFDVDQFVEYATSAAKEYTMYEASSEEQQNNEGRQVQRPDMETEDSTVLTLDYRAHMAQSASVKAMLNRDPQQQLTPPESPRLQHVKQQQQQGQGQEQKKPRTWLGFRISMAPTVQSRRPSQRYSFERQDDPYGGLM</sequence>
<dbReference type="EMBL" id="JAVRRD010000037">
    <property type="protein sequence ID" value="KAK5045457.1"/>
    <property type="molecule type" value="Genomic_DNA"/>
</dbReference>
<reference evidence="2 3" key="1">
    <citation type="submission" date="2023-08" db="EMBL/GenBank/DDBJ databases">
        <title>Black Yeasts Isolated from many extreme environments.</title>
        <authorList>
            <person name="Coleine C."/>
            <person name="Stajich J.E."/>
            <person name="Selbmann L."/>
        </authorList>
    </citation>
    <scope>NUCLEOTIDE SEQUENCE [LARGE SCALE GENOMIC DNA]</scope>
    <source>
        <strain evidence="2 3">CCFEE 5792</strain>
    </source>
</reference>
<gene>
    <name evidence="2" type="ORF">LTR84_009321</name>
</gene>
<dbReference type="RefSeq" id="XP_064701086.1">
    <property type="nucleotide sequence ID" value="XM_064852861.1"/>
</dbReference>
<evidence type="ECO:0000313" key="2">
    <source>
        <dbReference type="EMBL" id="KAK5045457.1"/>
    </source>
</evidence>
<feature type="region of interest" description="Disordered" evidence="1">
    <location>
        <begin position="185"/>
        <end position="208"/>
    </location>
</feature>
<dbReference type="GeneID" id="89977480"/>
<feature type="compositionally biased region" description="Polar residues" evidence="1">
    <location>
        <begin position="277"/>
        <end position="288"/>
    </location>
</feature>
<dbReference type="Proteomes" id="UP001358417">
    <property type="component" value="Unassembled WGS sequence"/>
</dbReference>
<feature type="region of interest" description="Disordered" evidence="1">
    <location>
        <begin position="72"/>
        <end position="97"/>
    </location>
</feature>
<dbReference type="AlphaFoldDB" id="A0AAV9MXK9"/>
<evidence type="ECO:0000313" key="3">
    <source>
        <dbReference type="Proteomes" id="UP001358417"/>
    </source>
</evidence>
<feature type="region of interest" description="Disordered" evidence="1">
    <location>
        <begin position="1"/>
        <end position="42"/>
    </location>
</feature>
<feature type="compositionally biased region" description="Low complexity" evidence="1">
    <location>
        <begin position="80"/>
        <end position="96"/>
    </location>
</feature>
<proteinExistence type="predicted"/>
<organism evidence="2 3">
    <name type="scientific">Exophiala bonariae</name>
    <dbReference type="NCBI Taxonomy" id="1690606"/>
    <lineage>
        <taxon>Eukaryota</taxon>
        <taxon>Fungi</taxon>
        <taxon>Dikarya</taxon>
        <taxon>Ascomycota</taxon>
        <taxon>Pezizomycotina</taxon>
        <taxon>Eurotiomycetes</taxon>
        <taxon>Chaetothyriomycetidae</taxon>
        <taxon>Chaetothyriales</taxon>
        <taxon>Herpotrichiellaceae</taxon>
        <taxon>Exophiala</taxon>
    </lineage>
</organism>
<comment type="caution">
    <text evidence="2">The sequence shown here is derived from an EMBL/GenBank/DDBJ whole genome shotgun (WGS) entry which is preliminary data.</text>
</comment>
<feature type="region of interest" description="Disordered" evidence="1">
    <location>
        <begin position="232"/>
        <end position="301"/>
    </location>
</feature>
<evidence type="ECO:0000256" key="1">
    <source>
        <dbReference type="SAM" id="MobiDB-lite"/>
    </source>
</evidence>